<evidence type="ECO:0000313" key="2">
    <source>
        <dbReference type="Proteomes" id="UP000297609"/>
    </source>
</evidence>
<dbReference type="AlphaFoldDB" id="A0A4R9JWU0"/>
<sequence length="205" mass="24185">MKLRKRFGLILFCLIFLSLVNCFGVTKTFPEKRFFLIETTDTKQLYPTPKPRTFLVRKVFISPRFEGKEFVYRKDNVVYESDFYNGFFIPPSHNFREEFSKSLIRSGNFEWDANLHTRLSITHFIEINLSQLYGDFRAKDPKAVLEFEVVVYEDKDSISSPVFRKTYKQQITMEKKDAESLVIGWNTAFSNAFSEMNSDLSKQLK</sequence>
<keyword evidence="2" id="KW-1185">Reference proteome</keyword>
<gene>
    <name evidence="1" type="ORF">EHQ59_01975</name>
</gene>
<dbReference type="OrthoDB" id="324832at2"/>
<proteinExistence type="predicted"/>
<dbReference type="Proteomes" id="UP000297609">
    <property type="component" value="Unassembled WGS sequence"/>
</dbReference>
<accession>A0A4R9JWU0</accession>
<dbReference type="EMBL" id="RQGG01000007">
    <property type="protein sequence ID" value="TGL56037.1"/>
    <property type="molecule type" value="Genomic_DNA"/>
</dbReference>
<dbReference type="SUPFAM" id="SSF159594">
    <property type="entry name" value="XCC0632-like"/>
    <property type="match status" value="1"/>
</dbReference>
<dbReference type="Gene3D" id="3.40.50.10610">
    <property type="entry name" value="ABC-type transport auxiliary lipoprotein component"/>
    <property type="match status" value="1"/>
</dbReference>
<name>A0A4R9JWU0_9LEPT</name>
<dbReference type="NCBIfam" id="NF047772">
    <property type="entry name" value="LBF0736_ABC_LP"/>
    <property type="match status" value="1"/>
</dbReference>
<dbReference type="RefSeq" id="WP_135617465.1">
    <property type="nucleotide sequence ID" value="NZ_RQGG01000007.1"/>
</dbReference>
<evidence type="ECO:0000313" key="1">
    <source>
        <dbReference type="EMBL" id="TGL56037.1"/>
    </source>
</evidence>
<reference evidence="1" key="1">
    <citation type="journal article" date="2019" name="PLoS Negl. Trop. Dis.">
        <title>Revisiting the worldwide diversity of Leptospira species in the environment.</title>
        <authorList>
            <person name="Vincent A.T."/>
            <person name="Schiettekatte O."/>
            <person name="Bourhy P."/>
            <person name="Veyrier F.J."/>
            <person name="Picardeau M."/>
        </authorList>
    </citation>
    <scope>NUCLEOTIDE SEQUENCE [LARGE SCALE GENOMIC DNA]</scope>
    <source>
        <strain evidence="1">201702454</strain>
    </source>
</reference>
<organism evidence="1 2">
    <name type="scientific">Leptospira kemamanensis</name>
    <dbReference type="NCBI Taxonomy" id="2484942"/>
    <lineage>
        <taxon>Bacteria</taxon>
        <taxon>Pseudomonadati</taxon>
        <taxon>Spirochaetota</taxon>
        <taxon>Spirochaetia</taxon>
        <taxon>Leptospirales</taxon>
        <taxon>Leptospiraceae</taxon>
        <taxon>Leptospira</taxon>
    </lineage>
</organism>
<protein>
    <recommendedName>
        <fullName evidence="3">ABC-type transport auxiliary lipoprotein component domain-containing protein</fullName>
    </recommendedName>
</protein>
<evidence type="ECO:0008006" key="3">
    <source>
        <dbReference type="Google" id="ProtNLM"/>
    </source>
</evidence>
<comment type="caution">
    <text evidence="1">The sequence shown here is derived from an EMBL/GenBank/DDBJ whole genome shotgun (WGS) entry which is preliminary data.</text>
</comment>